<dbReference type="EMBL" id="CP003923">
    <property type="protein sequence ID" value="AIC92711.1"/>
    <property type="molecule type" value="Genomic_DNA"/>
</dbReference>
<dbReference type="Pfam" id="PF13289">
    <property type="entry name" value="SIR2_2"/>
    <property type="match status" value="1"/>
</dbReference>
<keyword evidence="2" id="KW-1185">Reference proteome</keyword>
<reference evidence="1 2" key="1">
    <citation type="journal article" date="2014" name="Gene">
        <title>A comparative genomic analysis of the alkalitolerant soil bacterium Bacillus lehensis G1.</title>
        <authorList>
            <person name="Noor Y.M."/>
            <person name="Samsulrizal N.H."/>
            <person name="Jema'on N.A."/>
            <person name="Low K.O."/>
            <person name="Ramli A.N."/>
            <person name="Alias N.I."/>
            <person name="Damis S.I."/>
            <person name="Fuzi S.F."/>
            <person name="Isa M.N."/>
            <person name="Murad A.M."/>
            <person name="Raih M.F."/>
            <person name="Bakar F.D."/>
            <person name="Najimudin N."/>
            <person name="Mahadi N.M."/>
            <person name="Illias R.M."/>
        </authorList>
    </citation>
    <scope>NUCLEOTIDE SEQUENCE [LARGE SCALE GENOMIC DNA]</scope>
    <source>
        <strain evidence="1 2">G1</strain>
    </source>
</reference>
<dbReference type="AlphaFoldDB" id="A0A060LMW9"/>
<dbReference type="HOGENOM" id="CLU_040645_3_0_9"/>
<gene>
    <name evidence="1" type="ORF">BleG1_0096</name>
</gene>
<evidence type="ECO:0000313" key="1">
    <source>
        <dbReference type="EMBL" id="AIC92711.1"/>
    </source>
</evidence>
<dbReference type="KEGG" id="ble:BleG1_0096"/>
<sequence>MSDEDELLGLYYYRQGENIYREYELNEQLSDLGDLVKNYCNSENLHFLIGSGCSLPSIKLMGETFKTIKTNELNSNLQILGKFSEEDNLDIESYLNWLSNAIVFYDENEEGEKFREAFNSTKRALVKSINQNYEDLSNEKTRNTLNNYKEFYNNIFMQREYFKKSPVNIFTTNYDLFNEVAMEQLSINYTNGFRGTVNRVFDPSAFRLRLVDDENRYKDKWDIVRKYIKLYKIHGSIDWKLGADSNNIYQSYVSEDNYRDVMIYPTINKHYETLQTPYSELFREFATNLQKINSTLFVIGYGFPDNHINQMISQSLNNDHFNLIVFGDREEMGAQEFIKLHSDKPNFHFIGGTLDNDGNKGHYFANVIKYLSYGDENIEK</sequence>
<protein>
    <submittedName>
        <fullName evidence="1">Uncharacterized protein</fullName>
    </submittedName>
</protein>
<dbReference type="STRING" id="1246626.BleG1_0096"/>
<proteinExistence type="predicted"/>
<evidence type="ECO:0000313" key="2">
    <source>
        <dbReference type="Proteomes" id="UP000027142"/>
    </source>
</evidence>
<name>A0A060LMW9_9BACI</name>
<organism evidence="1 2">
    <name type="scientific">Shouchella lehensis G1</name>
    <dbReference type="NCBI Taxonomy" id="1246626"/>
    <lineage>
        <taxon>Bacteria</taxon>
        <taxon>Bacillati</taxon>
        <taxon>Bacillota</taxon>
        <taxon>Bacilli</taxon>
        <taxon>Bacillales</taxon>
        <taxon>Bacillaceae</taxon>
        <taxon>Shouchella</taxon>
    </lineage>
</organism>
<dbReference type="PATRIC" id="fig|1246626.3.peg.89"/>
<dbReference type="Proteomes" id="UP000027142">
    <property type="component" value="Chromosome"/>
</dbReference>
<dbReference type="eggNOG" id="ENOG502Z924">
    <property type="taxonomic scope" value="Bacteria"/>
</dbReference>
<accession>A0A060LMW9</accession>
<dbReference type="RefSeq" id="WP_051667215.1">
    <property type="nucleotide sequence ID" value="NZ_CP003923.1"/>
</dbReference>
<dbReference type="OrthoDB" id="9808492at2"/>